<evidence type="ECO:0000313" key="2">
    <source>
        <dbReference type="Proteomes" id="UP000322667"/>
    </source>
</evidence>
<protein>
    <submittedName>
        <fullName evidence="1">Uncharacterized protein</fullName>
    </submittedName>
</protein>
<dbReference type="AlphaFoldDB" id="A0A5D2JRI5"/>
<evidence type="ECO:0000313" key="1">
    <source>
        <dbReference type="EMBL" id="TYH57075.1"/>
    </source>
</evidence>
<gene>
    <name evidence="1" type="ORF">ES332_D08G064000v1</name>
</gene>
<dbReference type="EMBL" id="CM017630">
    <property type="protein sequence ID" value="TYH57075.1"/>
    <property type="molecule type" value="Genomic_DNA"/>
</dbReference>
<sequence length="39" mass="4370">MKQPSIFSFNASLMGALIRINDFYQSILHSFDLDPPSAP</sequence>
<proteinExistence type="predicted"/>
<accession>A0A5D2JRI5</accession>
<keyword evidence="2" id="KW-1185">Reference proteome</keyword>
<dbReference type="Proteomes" id="UP000322667">
    <property type="component" value="Chromosome D08"/>
</dbReference>
<reference evidence="1 2" key="1">
    <citation type="submission" date="2019-07" db="EMBL/GenBank/DDBJ databases">
        <title>WGS assembly of Gossypium tomentosum.</title>
        <authorList>
            <person name="Chen Z.J."/>
            <person name="Sreedasyam A."/>
            <person name="Ando A."/>
            <person name="Song Q."/>
            <person name="De L."/>
            <person name="Hulse-Kemp A."/>
            <person name="Ding M."/>
            <person name="Ye W."/>
            <person name="Kirkbride R."/>
            <person name="Jenkins J."/>
            <person name="Plott C."/>
            <person name="Lovell J."/>
            <person name="Lin Y.-M."/>
            <person name="Vaughn R."/>
            <person name="Liu B."/>
            <person name="Li W."/>
            <person name="Simpson S."/>
            <person name="Scheffler B."/>
            <person name="Saski C."/>
            <person name="Grover C."/>
            <person name="Hu G."/>
            <person name="Conover J."/>
            <person name="Carlson J."/>
            <person name="Shu S."/>
            <person name="Boston L."/>
            <person name="Williams M."/>
            <person name="Peterson D."/>
            <person name="Mcgee K."/>
            <person name="Jones D."/>
            <person name="Wendel J."/>
            <person name="Stelly D."/>
            <person name="Grimwood J."/>
            <person name="Schmutz J."/>
        </authorList>
    </citation>
    <scope>NUCLEOTIDE SEQUENCE [LARGE SCALE GENOMIC DNA]</scope>
    <source>
        <strain evidence="1">7179.01</strain>
    </source>
</reference>
<organism evidence="1 2">
    <name type="scientific">Gossypium tomentosum</name>
    <name type="common">Hawaiian cotton</name>
    <name type="synonym">Gossypium sandvicense</name>
    <dbReference type="NCBI Taxonomy" id="34277"/>
    <lineage>
        <taxon>Eukaryota</taxon>
        <taxon>Viridiplantae</taxon>
        <taxon>Streptophyta</taxon>
        <taxon>Embryophyta</taxon>
        <taxon>Tracheophyta</taxon>
        <taxon>Spermatophyta</taxon>
        <taxon>Magnoliopsida</taxon>
        <taxon>eudicotyledons</taxon>
        <taxon>Gunneridae</taxon>
        <taxon>Pentapetalae</taxon>
        <taxon>rosids</taxon>
        <taxon>malvids</taxon>
        <taxon>Malvales</taxon>
        <taxon>Malvaceae</taxon>
        <taxon>Malvoideae</taxon>
        <taxon>Gossypium</taxon>
    </lineage>
</organism>
<name>A0A5D2JRI5_GOSTO</name>